<evidence type="ECO:0000313" key="2">
    <source>
        <dbReference type="EMBL" id="TDT69116.1"/>
    </source>
</evidence>
<proteinExistence type="predicted"/>
<feature type="coiled-coil region" evidence="1">
    <location>
        <begin position="153"/>
        <end position="180"/>
    </location>
</feature>
<gene>
    <name evidence="2" type="ORF">EV215_1458</name>
</gene>
<dbReference type="EMBL" id="SOBG01000006">
    <property type="protein sequence ID" value="TDT69116.1"/>
    <property type="molecule type" value="Genomic_DNA"/>
</dbReference>
<evidence type="ECO:0000313" key="3">
    <source>
        <dbReference type="Proteomes" id="UP000294678"/>
    </source>
</evidence>
<dbReference type="RefSeq" id="WP_134113328.1">
    <property type="nucleotide sequence ID" value="NZ_SOBG01000006.1"/>
</dbReference>
<protein>
    <submittedName>
        <fullName evidence="2">Uncharacterized protein</fullName>
    </submittedName>
</protein>
<keyword evidence="1" id="KW-0175">Coiled coil</keyword>
<accession>A0AA46DXU6</accession>
<keyword evidence="3" id="KW-1185">Reference proteome</keyword>
<dbReference type="AlphaFoldDB" id="A0AA46DXU6"/>
<reference evidence="2 3" key="1">
    <citation type="submission" date="2019-03" db="EMBL/GenBank/DDBJ databases">
        <title>Genomic Encyclopedia of Type Strains, Phase IV (KMG-IV): sequencing the most valuable type-strain genomes for metagenomic binning, comparative biology and taxonomic classification.</title>
        <authorList>
            <person name="Goeker M."/>
        </authorList>
    </citation>
    <scope>NUCLEOTIDE SEQUENCE [LARGE SCALE GENOMIC DNA]</scope>
    <source>
        <strain evidence="2 3">DSM 100055</strain>
    </source>
</reference>
<evidence type="ECO:0000256" key="1">
    <source>
        <dbReference type="SAM" id="Coils"/>
    </source>
</evidence>
<dbReference type="Proteomes" id="UP000294678">
    <property type="component" value="Unassembled WGS sequence"/>
</dbReference>
<name>A0AA46DXU6_9FUSO</name>
<comment type="caution">
    <text evidence="2">The sequence shown here is derived from an EMBL/GenBank/DDBJ whole genome shotgun (WGS) entry which is preliminary data.</text>
</comment>
<sequence length="423" mass="51060">MKKIVILFLFVYSISFGISIYSNSLLQYKIDNFDIIDIYNIQKNKKIIKQIKFKMFHKNKFLDIKEVKKIENKDNIELLFLFENNYKLDVKIYLYLNRKIIKLITNTYNKDIKLITFIKPEKESKLRKEEKYYKYNDFYFFSNNLNAYFSTIENFLNKKLKNGEEKIKDIEESIVIINNNGIDEINIFIEKSDFKKIKMKEYFKYEGKEDVIIKKILMNKNLDGSINFFYNKNFSINRENMFFSALYLLKNGYLDDVKEILNFELNNDLGENLCYSNMLFLYVFLEYIKITNDTEFLSENQENIKIKYLSKILEKINKNGLIFDNGRDIKKPKGYYIENILITYTILKKIKGYYINDKISLEIEEKIKLLKNIFDKEYKQNLNKYNKKDLLFINENNLLGEKYNINFMQELKEILGENYADVK</sequence>
<organism evidence="2 3">
    <name type="scientific">Hypnocyclicus thermotrophus</name>
    <dbReference type="NCBI Taxonomy" id="1627895"/>
    <lineage>
        <taxon>Bacteria</taxon>
        <taxon>Fusobacteriati</taxon>
        <taxon>Fusobacteriota</taxon>
        <taxon>Fusobacteriia</taxon>
        <taxon>Fusobacteriales</taxon>
        <taxon>Fusobacteriaceae</taxon>
        <taxon>Hypnocyclicus</taxon>
    </lineage>
</organism>